<organism evidence="2">
    <name type="scientific">Cacopsylla melanoneura</name>
    <dbReference type="NCBI Taxonomy" id="428564"/>
    <lineage>
        <taxon>Eukaryota</taxon>
        <taxon>Metazoa</taxon>
        <taxon>Ecdysozoa</taxon>
        <taxon>Arthropoda</taxon>
        <taxon>Hexapoda</taxon>
        <taxon>Insecta</taxon>
        <taxon>Pterygota</taxon>
        <taxon>Neoptera</taxon>
        <taxon>Paraneoptera</taxon>
        <taxon>Hemiptera</taxon>
        <taxon>Sternorrhyncha</taxon>
        <taxon>Psylloidea</taxon>
        <taxon>Psyllidae</taxon>
        <taxon>Psyllinae</taxon>
        <taxon>Cacopsylla</taxon>
    </lineage>
</organism>
<dbReference type="AlphaFoldDB" id="A0A8D8Q0J8"/>
<dbReference type="EMBL" id="HBUF01047056">
    <property type="protein sequence ID" value="CAG6620108.1"/>
    <property type="molecule type" value="Transcribed_RNA"/>
</dbReference>
<reference evidence="2" key="1">
    <citation type="submission" date="2021-05" db="EMBL/GenBank/DDBJ databases">
        <authorList>
            <person name="Alioto T."/>
            <person name="Alioto T."/>
            <person name="Gomez Garrido J."/>
        </authorList>
    </citation>
    <scope>NUCLEOTIDE SEQUENCE</scope>
</reference>
<evidence type="ECO:0000313" key="2">
    <source>
        <dbReference type="EMBL" id="CAG6620108.1"/>
    </source>
</evidence>
<sequence length="224" mass="24960">MDTISGLLSSWNLAELVPVFEENLISLELLKELNPANPLEAFASLNLPIHQQVRFSSNWRKWIATLQTSPSTSTPSRCTTHQTPSTSTPSSYTTLLTPTTSTPSASDYVSSFLREQNPYPVAIDFQGFNSAYNTSPDPLYPQQSYQTQQFDLQTQSESLQQIQAELTATSSQQIQSELPQVRSSSVQTSSASIFTEDFLKQALIARGREGQKLLDDGKQRYPEQ</sequence>
<protein>
    <submittedName>
        <fullName evidence="2">Uncharacterized protein</fullName>
    </submittedName>
</protein>
<evidence type="ECO:0000256" key="1">
    <source>
        <dbReference type="SAM" id="MobiDB-lite"/>
    </source>
</evidence>
<feature type="region of interest" description="Disordered" evidence="1">
    <location>
        <begin position="69"/>
        <end position="94"/>
    </location>
</feature>
<proteinExistence type="predicted"/>
<accession>A0A8D8Q0J8</accession>
<name>A0A8D8Q0J8_9HEMI</name>